<feature type="binding site" evidence="7">
    <location>
        <position position="56"/>
    </location>
    <ligand>
        <name>ATP</name>
        <dbReference type="ChEBI" id="CHEBI:30616"/>
    </ligand>
</feature>
<evidence type="ECO:0000313" key="9">
    <source>
        <dbReference type="EnsemblPlants" id="OBART06G14640.4"/>
    </source>
</evidence>
<dbReference type="PROSITE" id="PS50011">
    <property type="entry name" value="PROTEIN_KINASE_DOM"/>
    <property type="match status" value="1"/>
</dbReference>
<reference evidence="9" key="1">
    <citation type="journal article" date="2009" name="Rice">
        <title>De Novo Next Generation Sequencing of Plant Genomes.</title>
        <authorList>
            <person name="Rounsley S."/>
            <person name="Marri P.R."/>
            <person name="Yu Y."/>
            <person name="He R."/>
            <person name="Sisneros N."/>
            <person name="Goicoechea J.L."/>
            <person name="Lee S.J."/>
            <person name="Angelova A."/>
            <person name="Kudrna D."/>
            <person name="Luo M."/>
            <person name="Affourtit J."/>
            <person name="Desany B."/>
            <person name="Knight J."/>
            <person name="Niazi F."/>
            <person name="Egholm M."/>
            <person name="Wing R.A."/>
        </authorList>
    </citation>
    <scope>NUCLEOTIDE SEQUENCE [LARGE SCALE GENOMIC DNA]</scope>
    <source>
        <strain evidence="9">cv. IRGC 105608</strain>
    </source>
</reference>
<dbReference type="InterPro" id="IPR000719">
    <property type="entry name" value="Prot_kinase_dom"/>
</dbReference>
<dbReference type="InterPro" id="IPR017441">
    <property type="entry name" value="Protein_kinase_ATP_BS"/>
</dbReference>
<dbReference type="Gene3D" id="3.30.200.20">
    <property type="entry name" value="Phosphorylase Kinase, domain 1"/>
    <property type="match status" value="2"/>
</dbReference>
<reference evidence="9" key="2">
    <citation type="submission" date="2015-03" db="UniProtKB">
        <authorList>
            <consortium name="EnsemblPlants"/>
        </authorList>
    </citation>
    <scope>IDENTIFICATION</scope>
</reference>
<dbReference type="EnsemblPlants" id="OBART06G14640.4">
    <property type="protein sequence ID" value="OBART06G14640.4"/>
    <property type="gene ID" value="OBART06G14640"/>
</dbReference>
<evidence type="ECO:0000259" key="8">
    <source>
        <dbReference type="PROSITE" id="PS50011"/>
    </source>
</evidence>
<dbReference type="PANTHER" id="PTHR24055">
    <property type="entry name" value="MITOGEN-ACTIVATED PROTEIN KINASE"/>
    <property type="match status" value="1"/>
</dbReference>
<dbReference type="InterPro" id="IPR050117">
    <property type="entry name" value="MAPK"/>
</dbReference>
<evidence type="ECO:0000256" key="3">
    <source>
        <dbReference type="ARBA" id="ARBA00022679"/>
    </source>
</evidence>
<evidence type="ECO:0000256" key="4">
    <source>
        <dbReference type="ARBA" id="ARBA00022741"/>
    </source>
</evidence>
<accession>A0A0D3GGJ7</accession>
<evidence type="ECO:0000256" key="1">
    <source>
        <dbReference type="ARBA" id="ARBA00008832"/>
    </source>
</evidence>
<evidence type="ECO:0000313" key="10">
    <source>
        <dbReference type="Proteomes" id="UP000026960"/>
    </source>
</evidence>
<keyword evidence="5" id="KW-0418">Kinase</keyword>
<organism evidence="9">
    <name type="scientific">Oryza barthii</name>
    <dbReference type="NCBI Taxonomy" id="65489"/>
    <lineage>
        <taxon>Eukaryota</taxon>
        <taxon>Viridiplantae</taxon>
        <taxon>Streptophyta</taxon>
        <taxon>Embryophyta</taxon>
        <taxon>Tracheophyta</taxon>
        <taxon>Spermatophyta</taxon>
        <taxon>Magnoliopsida</taxon>
        <taxon>Liliopsida</taxon>
        <taxon>Poales</taxon>
        <taxon>Poaceae</taxon>
        <taxon>BOP clade</taxon>
        <taxon>Oryzoideae</taxon>
        <taxon>Oryzeae</taxon>
        <taxon>Oryzinae</taxon>
        <taxon>Oryza</taxon>
    </lineage>
</organism>
<keyword evidence="2" id="KW-0723">Serine/threonine-protein kinase</keyword>
<dbReference type="GO" id="GO:0004707">
    <property type="term" value="F:MAP kinase activity"/>
    <property type="evidence" value="ECO:0007669"/>
    <property type="project" value="InterPro"/>
</dbReference>
<evidence type="ECO:0000256" key="7">
    <source>
        <dbReference type="PROSITE-ProRule" id="PRU10141"/>
    </source>
</evidence>
<name>A0A0D3GGJ7_9ORYZ</name>
<dbReference type="FunFam" id="3.30.200.20:FF:000046">
    <property type="entry name" value="Mitogen-activated protein kinase"/>
    <property type="match status" value="1"/>
</dbReference>
<dbReference type="SUPFAM" id="SSF56112">
    <property type="entry name" value="Protein kinase-like (PK-like)"/>
    <property type="match status" value="1"/>
</dbReference>
<feature type="domain" description="Protein kinase" evidence="8">
    <location>
        <begin position="26"/>
        <end position="312"/>
    </location>
</feature>
<dbReference type="Gene3D" id="1.10.510.10">
    <property type="entry name" value="Transferase(Phosphotransferase) domain 1"/>
    <property type="match status" value="2"/>
</dbReference>
<keyword evidence="6 7" id="KW-0067">ATP-binding</keyword>
<dbReference type="InterPro" id="IPR011009">
    <property type="entry name" value="Kinase-like_dom_sf"/>
</dbReference>
<comment type="similarity">
    <text evidence="1">Belongs to the protein kinase superfamily. CMGC Ser/Thr protein kinase family. MAP kinase subfamily.</text>
</comment>
<dbReference type="AlphaFoldDB" id="A0A0D3GGJ7"/>
<dbReference type="FunFam" id="1.10.510.10:FF:000624">
    <property type="entry name" value="Mitogen-activated protein kinase"/>
    <property type="match status" value="1"/>
</dbReference>
<dbReference type="HOGENOM" id="CLU_000288_181_5_1"/>
<proteinExistence type="inferred from homology"/>
<keyword evidence="4 7" id="KW-0547">Nucleotide-binding</keyword>
<dbReference type="Pfam" id="PF00069">
    <property type="entry name" value="Pkinase"/>
    <property type="match status" value="1"/>
</dbReference>
<evidence type="ECO:0000256" key="5">
    <source>
        <dbReference type="ARBA" id="ARBA00022777"/>
    </source>
</evidence>
<sequence length="460" mass="52423">MQTSNFRKKNAAEVDFFMGYGDVNRYEVLEVIGKGSYGLVCSANDIHTGEKVAIKKIHNIFEHISDAARILREIKLLRLLRHPDIVEIKHIMLPPSKMDFRDIYVVFELMESDLHQVIKANDDLTREHYQFFLYQMLRALKYIHTANVYHRDLKPKNILANANCKLKICDFGLARVAFTDAPTTVFWTDYVATRWYRAPELCGSFYSKYTPAIDIWSIGCIFAEVLIGKPLFPGKNVVHQLDLITDLLGTPSLDAISQALADPYFNGLAKVEREPSCQPIPKMEFEFERRRATKEDIKELIFQEILEYHPQLLKEHISGTERPNFHHLSVVDQFRKQFTQVEENLNGSEPSTIVRPAVSSERSLAPTLQWQPNMTHFLNHALCYQNTVFSGSLLDATGPAQAIPRTTPYVDSRSGNLDLYQHHVSREDVQSDTATAQAHAASHGPVPAVSYSLPGTYRIT</sequence>
<dbReference type="GO" id="GO:0005524">
    <property type="term" value="F:ATP binding"/>
    <property type="evidence" value="ECO:0007669"/>
    <property type="project" value="UniProtKB-UniRule"/>
</dbReference>
<dbReference type="Gramene" id="OBART06G14640.4">
    <property type="protein sequence ID" value="OBART06G14640.4"/>
    <property type="gene ID" value="OBART06G14640"/>
</dbReference>
<evidence type="ECO:0000256" key="2">
    <source>
        <dbReference type="ARBA" id="ARBA00022527"/>
    </source>
</evidence>
<keyword evidence="10" id="KW-1185">Reference proteome</keyword>
<protein>
    <submittedName>
        <fullName evidence="9">Mitogen-activated protein kinase</fullName>
    </submittedName>
</protein>
<dbReference type="SMART" id="SM00220">
    <property type="entry name" value="S_TKc"/>
    <property type="match status" value="1"/>
</dbReference>
<evidence type="ECO:0000256" key="6">
    <source>
        <dbReference type="ARBA" id="ARBA00022840"/>
    </source>
</evidence>
<dbReference type="PROSITE" id="PS00107">
    <property type="entry name" value="PROTEIN_KINASE_ATP"/>
    <property type="match status" value="1"/>
</dbReference>
<dbReference type="InterPro" id="IPR003527">
    <property type="entry name" value="MAP_kinase_CS"/>
</dbReference>
<dbReference type="PROSITE" id="PS01351">
    <property type="entry name" value="MAPK"/>
    <property type="match status" value="1"/>
</dbReference>
<keyword evidence="3" id="KW-0808">Transferase</keyword>
<dbReference type="Proteomes" id="UP000026960">
    <property type="component" value="Chromosome 6"/>
</dbReference>